<evidence type="ECO:0008006" key="3">
    <source>
        <dbReference type="Google" id="ProtNLM"/>
    </source>
</evidence>
<organism evidence="1 2">
    <name type="scientific">Inhella proteolytica</name>
    <dbReference type="NCBI Taxonomy" id="2795029"/>
    <lineage>
        <taxon>Bacteria</taxon>
        <taxon>Pseudomonadati</taxon>
        <taxon>Pseudomonadota</taxon>
        <taxon>Betaproteobacteria</taxon>
        <taxon>Burkholderiales</taxon>
        <taxon>Sphaerotilaceae</taxon>
        <taxon>Inhella</taxon>
    </lineage>
</organism>
<protein>
    <recommendedName>
        <fullName evidence="3">Agglutinin biogenesis protein MshI</fullName>
    </recommendedName>
</protein>
<dbReference type="RefSeq" id="WP_198112773.1">
    <property type="nucleotide sequence ID" value="NZ_JAEDAK010000017.1"/>
</dbReference>
<gene>
    <name evidence="1" type="ORF">I7X39_19090</name>
</gene>
<dbReference type="AlphaFoldDB" id="A0A931NFN8"/>
<dbReference type="EMBL" id="JAEDAK010000017">
    <property type="protein sequence ID" value="MBH9579002.1"/>
    <property type="molecule type" value="Genomic_DNA"/>
</dbReference>
<dbReference type="Proteomes" id="UP000613266">
    <property type="component" value="Unassembled WGS sequence"/>
</dbReference>
<dbReference type="InterPro" id="IPR043129">
    <property type="entry name" value="ATPase_NBD"/>
</dbReference>
<sequence>MPLLRARTEPGWTALVPQGDTLRAAHLLPAAAGRPARLAWHWQGPWGEQEAVRSASLAALHKAHGGRARRVWVLERGHYQIVPTEAPPDVPREEWKDALRWQLKGQLDFSAEDAALDLLILPSDQHQRRQTQLLAVLAPKHRLRELAAQADAQRLGLEAIDIPETALRNLSARLEPENRAQALLSFGSGQGSLVITQGGELLMFRQIELAAEALAHEDDARRDAALDRAALEVQRTLDNFDRMFSHLSLARVLVAPGPGMAGLVGHLGRLVTVQVEALDVQAVLDLSAAPDLQGAEAARWLLALGAALRE</sequence>
<name>A0A931NFN8_9BURK</name>
<proteinExistence type="predicted"/>
<accession>A0A931NFN8</accession>
<evidence type="ECO:0000313" key="1">
    <source>
        <dbReference type="EMBL" id="MBH9579002.1"/>
    </source>
</evidence>
<comment type="caution">
    <text evidence="1">The sequence shown here is derived from an EMBL/GenBank/DDBJ whole genome shotgun (WGS) entry which is preliminary data.</text>
</comment>
<dbReference type="SUPFAM" id="SSF53067">
    <property type="entry name" value="Actin-like ATPase domain"/>
    <property type="match status" value="1"/>
</dbReference>
<reference evidence="1" key="1">
    <citation type="submission" date="2020-12" db="EMBL/GenBank/DDBJ databases">
        <title>The genome sequence of Inhella sp. 1Y17.</title>
        <authorList>
            <person name="Liu Y."/>
        </authorList>
    </citation>
    <scope>NUCLEOTIDE SEQUENCE</scope>
    <source>
        <strain evidence="1">1Y17</strain>
    </source>
</reference>
<evidence type="ECO:0000313" key="2">
    <source>
        <dbReference type="Proteomes" id="UP000613266"/>
    </source>
</evidence>
<keyword evidence="2" id="KW-1185">Reference proteome</keyword>